<evidence type="ECO:0000313" key="3">
    <source>
        <dbReference type="Proteomes" id="UP000321258"/>
    </source>
</evidence>
<protein>
    <submittedName>
        <fullName evidence="2">Uncharacterized protein</fullName>
    </submittedName>
</protein>
<name>A0A512IM62_9HYPH</name>
<organism evidence="2 3">
    <name type="scientific">Methylobacterium haplocladii</name>
    <dbReference type="NCBI Taxonomy" id="1176176"/>
    <lineage>
        <taxon>Bacteria</taxon>
        <taxon>Pseudomonadati</taxon>
        <taxon>Pseudomonadota</taxon>
        <taxon>Alphaproteobacteria</taxon>
        <taxon>Hyphomicrobiales</taxon>
        <taxon>Methylobacteriaceae</taxon>
        <taxon>Methylobacterium</taxon>
    </lineage>
</organism>
<feature type="signal peptide" evidence="1">
    <location>
        <begin position="1"/>
        <end position="20"/>
    </location>
</feature>
<proteinExistence type="predicted"/>
<comment type="caution">
    <text evidence="2">The sequence shown here is derived from an EMBL/GenBank/DDBJ whole genome shotgun (WGS) entry which is preliminary data.</text>
</comment>
<feature type="chain" id="PRO_5021703439" evidence="1">
    <location>
        <begin position="21"/>
        <end position="115"/>
    </location>
</feature>
<reference evidence="2 3" key="1">
    <citation type="submission" date="2019-07" db="EMBL/GenBank/DDBJ databases">
        <title>Whole genome shotgun sequence of Methylobacterium haplocladii NBRC 107714.</title>
        <authorList>
            <person name="Hosoyama A."/>
            <person name="Uohara A."/>
            <person name="Ohji S."/>
            <person name="Ichikawa N."/>
        </authorList>
    </citation>
    <scope>NUCLEOTIDE SEQUENCE [LARGE SCALE GENOMIC DNA]</scope>
    <source>
        <strain evidence="2 3">NBRC 107714</strain>
    </source>
</reference>
<accession>A0A512IM62</accession>
<evidence type="ECO:0000256" key="1">
    <source>
        <dbReference type="SAM" id="SignalP"/>
    </source>
</evidence>
<dbReference type="AlphaFoldDB" id="A0A512IM62"/>
<keyword evidence="1" id="KW-0732">Signal</keyword>
<keyword evidence="3" id="KW-1185">Reference proteome</keyword>
<sequence>MRNSVGVVLILVGAAGPCLAQDGKPPSSVTQEQREAVSDERAAEIRAAAREGRKRQDAINTGYRALMTRWSLAFCIGCEARPYRGRILHTYPLRVLAGIPALDDDARERRGRVPL</sequence>
<gene>
    <name evidence="2" type="ORF">MHA02_11940</name>
</gene>
<dbReference type="EMBL" id="BJZT01000010">
    <property type="protein sequence ID" value="GEO98806.1"/>
    <property type="molecule type" value="Genomic_DNA"/>
</dbReference>
<dbReference type="Proteomes" id="UP000321258">
    <property type="component" value="Unassembled WGS sequence"/>
</dbReference>
<evidence type="ECO:0000313" key="2">
    <source>
        <dbReference type="EMBL" id="GEO98806.1"/>
    </source>
</evidence>